<dbReference type="HAMAP" id="MF_00019">
    <property type="entry name" value="PlsX"/>
    <property type="match status" value="1"/>
</dbReference>
<sequence>MKIIVDAFGGDNAPLEILKGCAEAVEELNIDIMLTGPRAEIERVAKEHEISLNRMEIADAPEIITMEDSAGDIMKTKKDSSMAVGLQKLAAGEGDAFISAGNSGALVVGTTMIVKRIKGVRRVAFAPVMPKDKDFFMLIDSGANVDCKPEMLQQFGIMGSIYMNKVMGVANPRVGLANVGTEDHKGGELQHEAFALLKQAPVNFIGNIEARDIPADAADVIVADGFTGNCILKLYEGVAMVLMSKLKGIFTKSVKNKLAAAMVLSDVKELKKTMDYNEYGGAPIMGASKPVFKAHGSAKAKTFKNALRLTKAYVEGNVVDEISASIRAINIAAKEQGRESTAE</sequence>
<name>A0A328UJQ3_9FIRM</name>
<dbReference type="Proteomes" id="UP000249377">
    <property type="component" value="Unassembled WGS sequence"/>
</dbReference>
<dbReference type="GO" id="GO:0005737">
    <property type="term" value="C:cytoplasm"/>
    <property type="evidence" value="ECO:0007669"/>
    <property type="project" value="UniProtKB-SubCell"/>
</dbReference>
<dbReference type="Gene3D" id="3.40.718.10">
    <property type="entry name" value="Isopropylmalate Dehydrogenase"/>
    <property type="match status" value="1"/>
</dbReference>
<evidence type="ECO:0000256" key="4">
    <source>
        <dbReference type="ARBA" id="ARBA00022679"/>
    </source>
</evidence>
<dbReference type="UniPathway" id="UPA00085"/>
<evidence type="ECO:0000256" key="3">
    <source>
        <dbReference type="ARBA" id="ARBA00022516"/>
    </source>
</evidence>
<evidence type="ECO:0000256" key="8">
    <source>
        <dbReference type="ARBA" id="ARBA00024069"/>
    </source>
</evidence>
<evidence type="ECO:0000256" key="10">
    <source>
        <dbReference type="HAMAP-Rule" id="MF_00019"/>
    </source>
</evidence>
<comment type="function">
    <text evidence="10">Catalyzes the reversible formation of acyl-phosphate (acyl-PO(4)) from acyl-[acyl-carrier-protein] (acyl-ACP). This enzyme utilizes acyl-ACP as fatty acyl donor, but not acyl-CoA.</text>
</comment>
<dbReference type="GO" id="GO:0008654">
    <property type="term" value="P:phospholipid biosynthetic process"/>
    <property type="evidence" value="ECO:0007669"/>
    <property type="project" value="UniProtKB-KW"/>
</dbReference>
<keyword evidence="3 10" id="KW-0444">Lipid biosynthesis</keyword>
<dbReference type="RefSeq" id="WP_112331411.1">
    <property type="nucleotide sequence ID" value="NZ_JADPHD010000001.1"/>
</dbReference>
<evidence type="ECO:0000256" key="6">
    <source>
        <dbReference type="ARBA" id="ARBA00023209"/>
    </source>
</evidence>
<evidence type="ECO:0000313" key="11">
    <source>
        <dbReference type="EMBL" id="RAQ30214.1"/>
    </source>
</evidence>
<accession>A0A328UJQ3</accession>
<dbReference type="SUPFAM" id="SSF53659">
    <property type="entry name" value="Isocitrate/Isopropylmalate dehydrogenase-like"/>
    <property type="match status" value="1"/>
</dbReference>
<keyword evidence="11" id="KW-0012">Acyltransferase</keyword>
<keyword evidence="2 10" id="KW-0963">Cytoplasm</keyword>
<dbReference type="PANTHER" id="PTHR30100">
    <property type="entry name" value="FATTY ACID/PHOSPHOLIPID SYNTHESIS PROTEIN PLSX"/>
    <property type="match status" value="1"/>
</dbReference>
<dbReference type="EMBL" id="QLYR01000001">
    <property type="protein sequence ID" value="RAQ30214.1"/>
    <property type="molecule type" value="Genomic_DNA"/>
</dbReference>
<evidence type="ECO:0000256" key="7">
    <source>
        <dbReference type="ARBA" id="ARBA00023264"/>
    </source>
</evidence>
<comment type="similarity">
    <text evidence="10">Belongs to the PlsX family.</text>
</comment>
<dbReference type="PIRSF" id="PIRSF002465">
    <property type="entry name" value="Phsphlp_syn_PlsX"/>
    <property type="match status" value="1"/>
</dbReference>
<dbReference type="Pfam" id="PF02504">
    <property type="entry name" value="FA_synthesis"/>
    <property type="match status" value="1"/>
</dbReference>
<dbReference type="NCBIfam" id="TIGR00182">
    <property type="entry name" value="plsX"/>
    <property type="match status" value="1"/>
</dbReference>
<protein>
    <recommendedName>
        <fullName evidence="8 10">Phosphate acyltransferase</fullName>
        <ecNumber evidence="8 10">2.3.1.274</ecNumber>
    </recommendedName>
    <alternativeName>
        <fullName evidence="10">Acyl-ACP phosphotransacylase</fullName>
    </alternativeName>
    <alternativeName>
        <fullName evidence="10">Acyl-[acyl-carrier-protein]--phosphate acyltransferase</fullName>
    </alternativeName>
    <alternativeName>
        <fullName evidence="10">Phosphate-acyl-ACP acyltransferase</fullName>
    </alternativeName>
</protein>
<evidence type="ECO:0000313" key="12">
    <source>
        <dbReference type="Proteomes" id="UP000249377"/>
    </source>
</evidence>
<comment type="pathway">
    <text evidence="10">Lipid metabolism; phospholipid metabolism.</text>
</comment>
<dbReference type="InterPro" id="IPR012281">
    <property type="entry name" value="Phospholipid_synth_PlsX-like"/>
</dbReference>
<dbReference type="InterPro" id="IPR003664">
    <property type="entry name" value="FA_synthesis"/>
</dbReference>
<keyword evidence="4 10" id="KW-0808">Transferase</keyword>
<keyword evidence="7 10" id="KW-1208">Phospholipid metabolism</keyword>
<evidence type="ECO:0000256" key="2">
    <source>
        <dbReference type="ARBA" id="ARBA00022490"/>
    </source>
</evidence>
<comment type="catalytic activity">
    <reaction evidence="1 10">
        <text>a fatty acyl-[ACP] + phosphate = an acyl phosphate + holo-[ACP]</text>
        <dbReference type="Rhea" id="RHEA:42292"/>
        <dbReference type="Rhea" id="RHEA-COMP:9685"/>
        <dbReference type="Rhea" id="RHEA-COMP:14125"/>
        <dbReference type="ChEBI" id="CHEBI:43474"/>
        <dbReference type="ChEBI" id="CHEBI:59918"/>
        <dbReference type="ChEBI" id="CHEBI:64479"/>
        <dbReference type="ChEBI" id="CHEBI:138651"/>
        <dbReference type="EC" id="2.3.1.274"/>
    </reaction>
</comment>
<keyword evidence="6 10" id="KW-0594">Phospholipid biosynthesis</keyword>
<keyword evidence="5 10" id="KW-0443">Lipid metabolism</keyword>
<dbReference type="AlphaFoldDB" id="A0A328UJQ3"/>
<dbReference type="GO" id="GO:0006633">
    <property type="term" value="P:fatty acid biosynthetic process"/>
    <property type="evidence" value="ECO:0007669"/>
    <property type="project" value="UniProtKB-UniRule"/>
</dbReference>
<dbReference type="EC" id="2.3.1.274" evidence="8 10"/>
<gene>
    <name evidence="10" type="primary">plsX</name>
    <name evidence="11" type="ORF">DPQ25_01520</name>
</gene>
<dbReference type="GO" id="GO:0043811">
    <property type="term" value="F:phosphate:acyl-[acyl carrier protein] acyltransferase activity"/>
    <property type="evidence" value="ECO:0007669"/>
    <property type="project" value="UniProtKB-UniRule"/>
</dbReference>
<evidence type="ECO:0000256" key="1">
    <source>
        <dbReference type="ARBA" id="ARBA00001232"/>
    </source>
</evidence>
<organism evidence="11 12">
    <name type="scientific">Hydrogeniiclostridium mannosilyticum</name>
    <dbReference type="NCBI Taxonomy" id="2764322"/>
    <lineage>
        <taxon>Bacteria</taxon>
        <taxon>Bacillati</taxon>
        <taxon>Bacillota</taxon>
        <taxon>Clostridia</taxon>
        <taxon>Eubacteriales</taxon>
        <taxon>Acutalibacteraceae</taxon>
        <taxon>Hydrogeniiclostridium</taxon>
    </lineage>
</organism>
<comment type="caution">
    <text evidence="11">The sequence shown here is derived from an EMBL/GenBank/DDBJ whole genome shotgun (WGS) entry which is preliminary data.</text>
</comment>
<keyword evidence="12" id="KW-1185">Reference proteome</keyword>
<evidence type="ECO:0000256" key="5">
    <source>
        <dbReference type="ARBA" id="ARBA00023098"/>
    </source>
</evidence>
<dbReference type="PANTHER" id="PTHR30100:SF1">
    <property type="entry name" value="PHOSPHATE ACYLTRANSFERASE"/>
    <property type="match status" value="1"/>
</dbReference>
<reference evidence="11 12" key="1">
    <citation type="submission" date="2018-06" db="EMBL/GenBank/DDBJ databases">
        <title>Noncontiguous genome sequence of Ruminococcaceae bacterium ASD2818.</title>
        <authorList>
            <person name="Chaplin A.V."/>
            <person name="Sokolova S.R."/>
            <person name="Kochetkova T.O."/>
            <person name="Goltsov A.Y."/>
            <person name="Trofimov D.Y."/>
            <person name="Efimov B.A."/>
        </authorList>
    </citation>
    <scope>NUCLEOTIDE SEQUENCE [LARGE SCALE GENOMIC DNA]</scope>
    <source>
        <strain evidence="11 12">ASD2818</strain>
    </source>
</reference>
<evidence type="ECO:0000256" key="9">
    <source>
        <dbReference type="ARBA" id="ARBA00046608"/>
    </source>
</evidence>
<proteinExistence type="inferred from homology"/>
<comment type="subunit">
    <text evidence="9 10">Homodimer. Probably interacts with PlsY.</text>
</comment>
<comment type="subcellular location">
    <subcellularLocation>
        <location evidence="10">Cytoplasm</location>
    </subcellularLocation>
    <text evidence="10">Associated with the membrane possibly through PlsY.</text>
</comment>